<dbReference type="FunCoup" id="A0A6P8PZ15">
    <property type="interactions" value="469"/>
</dbReference>
<keyword evidence="1" id="KW-0677">Repeat</keyword>
<evidence type="ECO:0000256" key="1">
    <source>
        <dbReference type="ARBA" id="ARBA00022737"/>
    </source>
</evidence>
<protein>
    <submittedName>
        <fullName evidence="5">ALS2 C-terminal-like protein</fullName>
    </submittedName>
</protein>
<dbReference type="SMART" id="SM00698">
    <property type="entry name" value="MORN"/>
    <property type="match status" value="8"/>
</dbReference>
<gene>
    <name evidence="5" type="primary">ALS2CL</name>
</gene>
<dbReference type="SUPFAM" id="SSF109993">
    <property type="entry name" value="VPS9 domain"/>
    <property type="match status" value="1"/>
</dbReference>
<evidence type="ECO:0000259" key="3">
    <source>
        <dbReference type="PROSITE" id="PS51205"/>
    </source>
</evidence>
<dbReference type="InterPro" id="IPR003123">
    <property type="entry name" value="VPS9"/>
</dbReference>
<dbReference type="KEGG" id="gsh:117354388"/>
<name>A0A6P8PZ15_GEOSA</name>
<dbReference type="CTD" id="259173"/>
<dbReference type="SUPFAM" id="SSF82185">
    <property type="entry name" value="Histone H3 K4-specific methyltransferase SET7/9 N-terminal domain"/>
    <property type="match status" value="2"/>
</dbReference>
<dbReference type="OrthoDB" id="48314at2759"/>
<dbReference type="AlphaFoldDB" id="A0A6P8PZ15"/>
<evidence type="ECO:0000256" key="2">
    <source>
        <dbReference type="SAM" id="MobiDB-lite"/>
    </source>
</evidence>
<dbReference type="PANTHER" id="PTHR46089">
    <property type="entry name" value="ALSIN HOMOLOG"/>
    <property type="match status" value="1"/>
</dbReference>
<dbReference type="SMART" id="SM00167">
    <property type="entry name" value="VPS9"/>
    <property type="match status" value="1"/>
</dbReference>
<proteinExistence type="predicted"/>
<dbReference type="Pfam" id="PF25582">
    <property type="entry name" value="DH_Alsin"/>
    <property type="match status" value="1"/>
</dbReference>
<evidence type="ECO:0000313" key="4">
    <source>
        <dbReference type="Proteomes" id="UP000515159"/>
    </source>
</evidence>
<dbReference type="GO" id="GO:0031410">
    <property type="term" value="C:cytoplasmic vesicle"/>
    <property type="evidence" value="ECO:0007669"/>
    <property type="project" value="TreeGrafter"/>
</dbReference>
<feature type="region of interest" description="Disordered" evidence="2">
    <location>
        <begin position="1"/>
        <end position="28"/>
    </location>
</feature>
<accession>A0A6P8PZ15</accession>
<dbReference type="PANTHER" id="PTHR46089:SF1">
    <property type="entry name" value="ALS2 C-TERMINAL-LIKE PROTEIN"/>
    <property type="match status" value="1"/>
</dbReference>
<keyword evidence="4" id="KW-1185">Reference proteome</keyword>
<sequence>MANSNSSALSRRSACRHKRNSNPVKPLRRTMDVSGLKGVCQVAVRSLLSTEETFLSALARINDIVLQPLLRTDQDDQKGKEHMKSLLLLSDRYHAVWDRTEENYKTLKRKYSTSEYSLTLHDIYIILKKDLFLDVYTQYFTCFTNYVVIQGFDRAAKQMSGYWKTNKKMVKQLLAPSVSEPTTAITLHTVLHETIRNQIQQYALILTRLNENAEEIDEKNLVSDALNLYVKLQNFIGQSLDEASLTKILWGSLGSKLVSSLCVPERRLQEDSKYVPVSISTGKFERVLLFDDLLILLQGTDFRSFDLKLVWVDPAPTENSTAASHSLRIITPEEEFLLSSKEPHHKAIWQWKLNQVIRQRLDGKRDFPLWGKSEEGLDPCASRFSTYTFRSECRFKNAVYEGDFSWGKPHGKGTLKWPDGHNYVGDFKEGLEDGFGICLIPHSSEDGYDCYKCHWREGKMQGYGICEYSNETVYKGYFKDNLRHGFGIQESPISSKHPFKYTGHWDRDKKMGYGIWDDIESGQRYIGMWQNDQRHGAGVVVMQSGACYQGTFLMDKITGMGILISEDESVFEGKFTEQLKLDGKGKLTFSDRFTLEGNFISKAGKDLQTRGVLNANSKEQDYDVTRKPQLGLTEFPVEKRWQGIYDPFFEFISSGCREETEESFLGIHVQSSKELRKSQEYLFCQRDSEEISGKIEDVLEALYEYQDLKSLQCYLQKALNSSQHPFAKLLKSLSTVFQATYAGIGANRHLLHMAQEEVKYHAWKTWEFYRNITHVATKQKGQLPDTEEDTEGSEKENSYTLILPVILPRFHPELFMLYMLYHEKEDALYWQGIVHLGLFSDTKLLEFLEVQKNLWPLKDLRLTTNQRHSLVRERCFLSATECLQKIITTVDPREKLGILLKTHEEIETTVSRVMEKEYKLPMDDLLPLLVYVVSRARIQRLGAEIHLIRDLMDPKNEGGIYDFMLTAIESCYEHIQKEEIRLYHFP</sequence>
<dbReference type="GO" id="GO:0031267">
    <property type="term" value="F:small GTPase binding"/>
    <property type="evidence" value="ECO:0007669"/>
    <property type="project" value="TreeGrafter"/>
</dbReference>
<dbReference type="RefSeq" id="XP_033787725.1">
    <property type="nucleotide sequence ID" value="XM_033931834.1"/>
</dbReference>
<dbReference type="InterPro" id="IPR003409">
    <property type="entry name" value="MORN"/>
</dbReference>
<evidence type="ECO:0000313" key="5">
    <source>
        <dbReference type="RefSeq" id="XP_033787725.1"/>
    </source>
</evidence>
<dbReference type="Proteomes" id="UP000515159">
    <property type="component" value="Chromosome 2"/>
</dbReference>
<organism evidence="4 5">
    <name type="scientific">Geotrypetes seraphini</name>
    <name type="common">Gaboon caecilian</name>
    <name type="synonym">Caecilia seraphini</name>
    <dbReference type="NCBI Taxonomy" id="260995"/>
    <lineage>
        <taxon>Eukaryota</taxon>
        <taxon>Metazoa</taxon>
        <taxon>Chordata</taxon>
        <taxon>Craniata</taxon>
        <taxon>Vertebrata</taxon>
        <taxon>Euteleostomi</taxon>
        <taxon>Amphibia</taxon>
        <taxon>Gymnophiona</taxon>
        <taxon>Geotrypetes</taxon>
    </lineage>
</organism>
<dbReference type="Gene3D" id="2.20.110.10">
    <property type="entry name" value="Histone H3 K4-specific methyltransferase SET7/9 N-terminal domain"/>
    <property type="match status" value="3"/>
</dbReference>
<dbReference type="GeneID" id="117354388"/>
<dbReference type="Gene3D" id="1.20.900.10">
    <property type="entry name" value="Dbl homology (DH) domain"/>
    <property type="match status" value="1"/>
</dbReference>
<dbReference type="Pfam" id="PF02204">
    <property type="entry name" value="VPS9"/>
    <property type="match status" value="1"/>
</dbReference>
<dbReference type="PROSITE" id="PS51205">
    <property type="entry name" value="VPS9"/>
    <property type="match status" value="1"/>
</dbReference>
<dbReference type="GO" id="GO:0005085">
    <property type="term" value="F:guanyl-nucleotide exchange factor activity"/>
    <property type="evidence" value="ECO:0007669"/>
    <property type="project" value="TreeGrafter"/>
</dbReference>
<feature type="compositionally biased region" description="Low complexity" evidence="2">
    <location>
        <begin position="1"/>
        <end position="12"/>
    </location>
</feature>
<dbReference type="InterPro" id="IPR037191">
    <property type="entry name" value="VPS9_dom_sf"/>
</dbReference>
<dbReference type="InterPro" id="IPR051984">
    <property type="entry name" value="Alsin"/>
</dbReference>
<reference evidence="5" key="1">
    <citation type="submission" date="2025-08" db="UniProtKB">
        <authorList>
            <consortium name="RefSeq"/>
        </authorList>
    </citation>
    <scope>IDENTIFICATION</scope>
</reference>
<dbReference type="SUPFAM" id="SSF48065">
    <property type="entry name" value="DBL homology domain (DH-domain)"/>
    <property type="match status" value="1"/>
</dbReference>
<dbReference type="InParanoid" id="A0A6P8PZ15"/>
<dbReference type="GO" id="GO:0016197">
    <property type="term" value="P:endosomal transport"/>
    <property type="evidence" value="ECO:0007669"/>
    <property type="project" value="TreeGrafter"/>
</dbReference>
<dbReference type="Pfam" id="PF02493">
    <property type="entry name" value="MORN"/>
    <property type="match status" value="7"/>
</dbReference>
<dbReference type="Gene3D" id="1.20.1050.80">
    <property type="entry name" value="VPS9 domain"/>
    <property type="match status" value="1"/>
</dbReference>
<dbReference type="InterPro" id="IPR057248">
    <property type="entry name" value="Alsin-like_PH"/>
</dbReference>
<dbReference type="InterPro" id="IPR035899">
    <property type="entry name" value="DBL_dom_sf"/>
</dbReference>
<dbReference type="Pfam" id="PF25383">
    <property type="entry name" value="PH_alsin"/>
    <property type="match status" value="1"/>
</dbReference>
<feature type="domain" description="VPS9" evidence="3">
    <location>
        <begin position="838"/>
        <end position="984"/>
    </location>
</feature>